<dbReference type="AlphaFoldDB" id="A0A086T8N8"/>
<evidence type="ECO:0000313" key="2">
    <source>
        <dbReference type="Proteomes" id="UP000029964"/>
    </source>
</evidence>
<evidence type="ECO:0000313" key="1">
    <source>
        <dbReference type="EMBL" id="KFH45720.1"/>
    </source>
</evidence>
<sequence>MDLGFAGEDFLFLNGSVLDDTPFPALGAFDLALLNGPSYAPEELIPLGSAGAFEIPRSMLASDALTTVRVQSSAPGLRIVARPSPPCHC</sequence>
<name>A0A086T8N8_HAPC1</name>
<comment type="caution">
    <text evidence="1">The sequence shown here is derived from an EMBL/GenBank/DDBJ whole genome shotgun (WGS) entry which is preliminary data.</text>
</comment>
<gene>
    <name evidence="1" type="ORF">ACRE_034670</name>
</gene>
<dbReference type="Proteomes" id="UP000029964">
    <property type="component" value="Unassembled WGS sequence"/>
</dbReference>
<reference evidence="2" key="1">
    <citation type="journal article" date="2014" name="Genome Announc.">
        <title>Genome sequence and annotation of Acremonium chrysogenum, producer of the beta-lactam antibiotic cephalosporin C.</title>
        <authorList>
            <person name="Terfehr D."/>
            <person name="Dahlmann T.A."/>
            <person name="Specht T."/>
            <person name="Zadra I."/>
            <person name="Kuernsteiner H."/>
            <person name="Kueck U."/>
        </authorList>
    </citation>
    <scope>NUCLEOTIDE SEQUENCE [LARGE SCALE GENOMIC DNA]</scope>
    <source>
        <strain evidence="2">ATCC 11550 / CBS 779.69 / DSM 880 / IAM 14645 / JCM 23072 / IMI 49137</strain>
    </source>
</reference>
<keyword evidence="2" id="KW-1185">Reference proteome</keyword>
<organism evidence="1 2">
    <name type="scientific">Hapsidospora chrysogenum (strain ATCC 11550 / CBS 779.69 / DSM 880 / IAM 14645 / JCM 23072 / IMI 49137)</name>
    <name type="common">Acremonium chrysogenum</name>
    <dbReference type="NCBI Taxonomy" id="857340"/>
    <lineage>
        <taxon>Eukaryota</taxon>
        <taxon>Fungi</taxon>
        <taxon>Dikarya</taxon>
        <taxon>Ascomycota</taxon>
        <taxon>Pezizomycotina</taxon>
        <taxon>Sordariomycetes</taxon>
        <taxon>Hypocreomycetidae</taxon>
        <taxon>Hypocreales</taxon>
        <taxon>Bionectriaceae</taxon>
        <taxon>Hapsidospora</taxon>
    </lineage>
</organism>
<proteinExistence type="predicted"/>
<dbReference type="EMBL" id="JPKY01000028">
    <property type="protein sequence ID" value="KFH45720.1"/>
    <property type="molecule type" value="Genomic_DNA"/>
</dbReference>
<accession>A0A086T8N8</accession>
<dbReference type="HOGENOM" id="CLU_2454177_0_0_1"/>
<protein>
    <submittedName>
        <fullName evidence="1">Uncharacterized protein</fullName>
    </submittedName>
</protein>